<evidence type="ECO:0000313" key="1">
    <source>
        <dbReference type="EMBL" id="GBH22294.1"/>
    </source>
</evidence>
<name>A0A2V0RB09_9ZZZZ</name>
<dbReference type="EMBL" id="BDQB01000182">
    <property type="protein sequence ID" value="GBH22294.1"/>
    <property type="molecule type" value="Genomic_RNA"/>
</dbReference>
<dbReference type="AlphaFoldDB" id="A0A2V0RB09"/>
<sequence length="403" mass="45012">MGSPGSSARWADIVEYEELQTDFVTTLSVSEVSGLHYRNGFVSWFIDTMANEARVAEFVVRVCDSERDVASATQVLRKFRGVLVDDVARNAMRNRERMDFYTSFCRFFNSARTTIIYDRLSYNAGPRFAKVGDTVVNTHELTVHVVSSSALEGSEKIVWGTFLATYTTVNLTEFAYEGFTVNGNLSECRSYTVDKILSANFKGVKALDGRRTTAVIDGELFLIIVPYATQALVYKKEPSTLCFYAVRTDHPSGITLGDVDMTFILHPLVITLLSRMLGAQRVSYHGMLGSETPIGLIEYYKDVVKEGKELTGLLAKAESRTRLDVYYLILLGTIFSSNSTTRGTPKGSRILSTILSSIKNTMDIPTVVRREVVTIMTKTATPRFTFKYNLETIIARCANDTEN</sequence>
<comment type="caution">
    <text evidence="1">The sequence shown here is derived from an EMBL/GenBank/DDBJ whole genome shotgun (WGS) entry which is preliminary data.</text>
</comment>
<organism evidence="1">
    <name type="scientific">viral metagenome</name>
    <dbReference type="NCBI Taxonomy" id="1070528"/>
    <lineage>
        <taxon>unclassified sequences</taxon>
        <taxon>metagenomes</taxon>
        <taxon>organismal metagenomes</taxon>
    </lineage>
</organism>
<proteinExistence type="predicted"/>
<protein>
    <submittedName>
        <fullName evidence="1">Uncharacterized protein</fullName>
    </submittedName>
</protein>
<reference evidence="1" key="1">
    <citation type="submission" date="2017-04" db="EMBL/GenBank/DDBJ databases">
        <title>Unveiling RNA virosphere associated with marine microorganisms.</title>
        <authorList>
            <person name="Urayama S."/>
            <person name="Takaki Y."/>
            <person name="Nishi S."/>
            <person name="Yoshida Y."/>
            <person name="Deguchi S."/>
            <person name="Takai K."/>
            <person name="Nunoura T."/>
        </authorList>
    </citation>
    <scope>NUCLEOTIDE SEQUENCE</scope>
</reference>
<accession>A0A2V0RB09</accession>